<dbReference type="EMBL" id="UINC01140039">
    <property type="protein sequence ID" value="SVD26951.1"/>
    <property type="molecule type" value="Genomic_DNA"/>
</dbReference>
<accession>A0A382TZM8</accession>
<name>A0A382TZM8_9ZZZZ</name>
<evidence type="ECO:0000313" key="1">
    <source>
        <dbReference type="EMBL" id="SVD26951.1"/>
    </source>
</evidence>
<organism evidence="1">
    <name type="scientific">marine metagenome</name>
    <dbReference type="NCBI Taxonomy" id="408172"/>
    <lineage>
        <taxon>unclassified sequences</taxon>
        <taxon>metagenomes</taxon>
        <taxon>ecological metagenomes</taxon>
    </lineage>
</organism>
<gene>
    <name evidence="1" type="ORF">METZ01_LOCUS379805</name>
</gene>
<proteinExistence type="predicted"/>
<dbReference type="AlphaFoldDB" id="A0A382TZM8"/>
<reference evidence="1" key="1">
    <citation type="submission" date="2018-05" db="EMBL/GenBank/DDBJ databases">
        <authorList>
            <person name="Lanie J.A."/>
            <person name="Ng W.-L."/>
            <person name="Kazmierczak K.M."/>
            <person name="Andrzejewski T.M."/>
            <person name="Davidsen T.M."/>
            <person name="Wayne K.J."/>
            <person name="Tettelin H."/>
            <person name="Glass J.I."/>
            <person name="Rusch D."/>
            <person name="Podicherti R."/>
            <person name="Tsui H.-C.T."/>
            <person name="Winkler M.E."/>
        </authorList>
    </citation>
    <scope>NUCLEOTIDE SEQUENCE</scope>
</reference>
<sequence>MATTTVPDMTARSSAALSAANDFFYLTTTTTDERLSAGLLRDYNMAGIKGGTGLDATVDTTSGVNDTTLDLNITGLPALGATTDAADQVALYDADAGSIKKATIAEVVGAATSAVTSVTGGTNLTASPTTGATVVNLDATLTGLTSVTSTDFVGDLTGDVTGNVSGTAATVTGATQAAITSAANLATIGTVTSGTLSTGAVVAGVTMTLGSDAEGDVYYRNASGVLTRLAVGTDADVLTLASGIPSWATPTTGDLTAVLAG</sequence>
<feature type="non-terminal residue" evidence="1">
    <location>
        <position position="261"/>
    </location>
</feature>
<protein>
    <submittedName>
        <fullName evidence="1">Uncharacterized protein</fullName>
    </submittedName>
</protein>